<dbReference type="EMBL" id="PEGB01000005">
    <property type="protein sequence ID" value="RLU09259.1"/>
    <property type="molecule type" value="Genomic_DNA"/>
</dbReference>
<reference evidence="2 3" key="1">
    <citation type="journal article" date="2018" name="Front. Microbiol.">
        <title>Discovery of Phloeophagus Beetles as a Source of Pseudomonas Strains That Produce Potentially New Bioactive Substances and Description of Pseudomonas bohemica sp. nov.</title>
        <authorList>
            <person name="Saati-Santamaria Z."/>
            <person name="Lopez-Mondejar R."/>
            <person name="Jimenez-Gomez A."/>
            <person name="Diez-Mendez A."/>
            <person name="Vetrovsky T."/>
            <person name="Igual J.M."/>
            <person name="Velazquez E."/>
            <person name="Kolarik M."/>
            <person name="Rivas R."/>
            <person name="Garcia-Fraile P."/>
        </authorList>
    </citation>
    <scope>NUCLEOTIDE SEQUENCE [LARGE SCALE GENOMIC DNA]</scope>
    <source>
        <strain evidence="2 3">A2-NA13</strain>
    </source>
</reference>
<feature type="non-terminal residue" evidence="2">
    <location>
        <position position="59"/>
    </location>
</feature>
<keyword evidence="1" id="KW-0732">Signal</keyword>
<comment type="caution">
    <text evidence="2">The sequence shown here is derived from an EMBL/GenBank/DDBJ whole genome shotgun (WGS) entry which is preliminary data.</text>
</comment>
<accession>A0A3L8CN90</accession>
<sequence>MQHLKPLALLSLLLVATQASAHGLWTEQRRGNIEVIYGHGAEDNAFKAQKISGAWAYDG</sequence>
<gene>
    <name evidence="2" type="ORF">CS078_14020</name>
</gene>
<feature type="signal peptide" evidence="1">
    <location>
        <begin position="1"/>
        <end position="21"/>
    </location>
</feature>
<keyword evidence="3" id="KW-1185">Reference proteome</keyword>
<name>A0A3L8CN90_9PSED</name>
<protein>
    <submittedName>
        <fullName evidence="2">Nickel ABC transporter substrate-binding protein</fullName>
    </submittedName>
</protein>
<dbReference type="AlphaFoldDB" id="A0A3L8CN90"/>
<evidence type="ECO:0000313" key="2">
    <source>
        <dbReference type="EMBL" id="RLU09259.1"/>
    </source>
</evidence>
<evidence type="ECO:0000313" key="3">
    <source>
        <dbReference type="Proteomes" id="UP000282140"/>
    </source>
</evidence>
<dbReference type="Proteomes" id="UP000282140">
    <property type="component" value="Unassembled WGS sequence"/>
</dbReference>
<evidence type="ECO:0000256" key="1">
    <source>
        <dbReference type="SAM" id="SignalP"/>
    </source>
</evidence>
<feature type="chain" id="PRO_5018082612" evidence="1">
    <location>
        <begin position="22"/>
        <end position="59"/>
    </location>
</feature>
<organism evidence="2 3">
    <name type="scientific">Pseudomonas prosekii</name>
    <dbReference type="NCBI Taxonomy" id="1148509"/>
    <lineage>
        <taxon>Bacteria</taxon>
        <taxon>Pseudomonadati</taxon>
        <taxon>Pseudomonadota</taxon>
        <taxon>Gammaproteobacteria</taxon>
        <taxon>Pseudomonadales</taxon>
        <taxon>Pseudomonadaceae</taxon>
        <taxon>Pseudomonas</taxon>
    </lineage>
</organism>
<proteinExistence type="predicted"/>